<evidence type="ECO:0000259" key="17">
    <source>
        <dbReference type="PROSITE" id="PS51344"/>
    </source>
</evidence>
<evidence type="ECO:0000256" key="13">
    <source>
        <dbReference type="ARBA" id="ARBA00073913"/>
    </source>
</evidence>
<evidence type="ECO:0000256" key="6">
    <source>
        <dbReference type="ARBA" id="ARBA00022833"/>
    </source>
</evidence>
<organism evidence="18 19">
    <name type="scientific">Lingula anatina</name>
    <name type="common">Brachiopod</name>
    <name type="synonym">Lingula unguis</name>
    <dbReference type="NCBI Taxonomy" id="7574"/>
    <lineage>
        <taxon>Eukaryota</taxon>
        <taxon>Metazoa</taxon>
        <taxon>Spiralia</taxon>
        <taxon>Lophotrochozoa</taxon>
        <taxon>Brachiopoda</taxon>
        <taxon>Linguliformea</taxon>
        <taxon>Lingulata</taxon>
        <taxon>Lingulida</taxon>
        <taxon>Linguloidea</taxon>
        <taxon>Lingulidae</taxon>
        <taxon>Lingula</taxon>
    </lineage>
</organism>
<feature type="coiled-coil region" evidence="15">
    <location>
        <begin position="176"/>
        <end position="203"/>
    </location>
</feature>
<dbReference type="AlphaFoldDB" id="A0A1S3JWK5"/>
<evidence type="ECO:0000256" key="3">
    <source>
        <dbReference type="ARBA" id="ARBA00022553"/>
    </source>
</evidence>
<name>A0A1S3JWK5_LINAN</name>
<dbReference type="GO" id="GO:0006367">
    <property type="term" value="P:transcription initiation at RNA polymerase II promoter"/>
    <property type="evidence" value="ECO:0007669"/>
    <property type="project" value="InterPro"/>
</dbReference>
<keyword evidence="18" id="KW-1185">Reference proteome</keyword>
<comment type="function">
    <text evidence="11">Recruits TFIIH to the initiation complex and stimulates the RNA polymerase II C-terminal domain kinase and DNA-dependent ATPase activities of TFIIH. Both TFIIH and TFIIE are required for promoter clearance by RNA polymerase.</text>
</comment>
<evidence type="ECO:0000313" key="21">
    <source>
        <dbReference type="RefSeq" id="XP_013414755.1"/>
    </source>
</evidence>
<evidence type="ECO:0000256" key="8">
    <source>
        <dbReference type="ARBA" id="ARBA00023015"/>
    </source>
</evidence>
<dbReference type="PANTHER" id="PTHR13097">
    <property type="entry name" value="TRANSCRIPTION INITIATION FACTOR IIE, ALPHA SUBUNIT"/>
    <property type="match status" value="1"/>
</dbReference>
<dbReference type="FunFam" id="3.30.40.10:FF:000087">
    <property type="entry name" value="General transcription factor IIE subunit 1"/>
    <property type="match status" value="1"/>
</dbReference>
<evidence type="ECO:0000313" key="19">
    <source>
        <dbReference type="RefSeq" id="XP_013414753.1"/>
    </source>
</evidence>
<evidence type="ECO:0000256" key="15">
    <source>
        <dbReference type="SAM" id="Coils"/>
    </source>
</evidence>
<dbReference type="RefSeq" id="XP_013414755.1">
    <property type="nucleotide sequence ID" value="XM_013559301.1"/>
</dbReference>
<evidence type="ECO:0000256" key="16">
    <source>
        <dbReference type="SAM" id="MobiDB-lite"/>
    </source>
</evidence>
<dbReference type="InterPro" id="IPR017919">
    <property type="entry name" value="TFIIE/TFIIEa_HTH"/>
</dbReference>
<reference evidence="19 20" key="1">
    <citation type="submission" date="2025-04" db="UniProtKB">
        <authorList>
            <consortium name="RefSeq"/>
        </authorList>
    </citation>
    <scope>IDENTIFICATION</scope>
    <source>
        <tissue evidence="19 20">Gonads</tissue>
    </source>
</reference>
<dbReference type="InterPro" id="IPR002853">
    <property type="entry name" value="TFIIE_asu"/>
</dbReference>
<keyword evidence="7" id="KW-0007">Acetylation</keyword>
<dbReference type="InterPro" id="IPR024550">
    <property type="entry name" value="TFIIEa/SarR/Rpc3_HTH_dom"/>
</dbReference>
<dbReference type="InterPro" id="IPR039997">
    <property type="entry name" value="TFE"/>
</dbReference>
<dbReference type="RefSeq" id="XP_013414753.1">
    <property type="nucleotide sequence ID" value="XM_013559299.1"/>
</dbReference>
<proteinExistence type="inferred from homology"/>
<evidence type="ECO:0000256" key="4">
    <source>
        <dbReference type="ARBA" id="ARBA00022723"/>
    </source>
</evidence>
<dbReference type="Gene3D" id="3.30.40.10">
    <property type="entry name" value="Zinc/RING finger domain, C3HC4 (zinc finger)"/>
    <property type="match status" value="1"/>
</dbReference>
<evidence type="ECO:0000256" key="1">
    <source>
        <dbReference type="ARBA" id="ARBA00004123"/>
    </source>
</evidence>
<evidence type="ECO:0000256" key="12">
    <source>
        <dbReference type="ARBA" id="ARBA00065242"/>
    </source>
</evidence>
<dbReference type="GO" id="GO:0005673">
    <property type="term" value="C:transcription factor TFIIE complex"/>
    <property type="evidence" value="ECO:0007669"/>
    <property type="project" value="TreeGrafter"/>
</dbReference>
<keyword evidence="8" id="KW-0805">Transcription regulation</keyword>
<keyword evidence="15" id="KW-0175">Coiled coil</keyword>
<dbReference type="InterPro" id="IPR013083">
    <property type="entry name" value="Znf_RING/FYVE/PHD"/>
</dbReference>
<evidence type="ECO:0000256" key="5">
    <source>
        <dbReference type="ARBA" id="ARBA00022771"/>
    </source>
</evidence>
<dbReference type="PROSITE" id="PS51344">
    <property type="entry name" value="HTH_TFE_IIE"/>
    <property type="match status" value="1"/>
</dbReference>
<evidence type="ECO:0000313" key="18">
    <source>
        <dbReference type="Proteomes" id="UP000085678"/>
    </source>
</evidence>
<dbReference type="Gene3D" id="6.10.140.1250">
    <property type="match status" value="1"/>
</dbReference>
<feature type="domain" description="HTH TFE/IIEalpha-type" evidence="17">
    <location>
        <begin position="20"/>
        <end position="110"/>
    </location>
</feature>
<dbReference type="Pfam" id="PF02002">
    <property type="entry name" value="TFIIE_alpha"/>
    <property type="match status" value="1"/>
</dbReference>
<feature type="region of interest" description="Disordered" evidence="16">
    <location>
        <begin position="332"/>
        <end position="358"/>
    </location>
</feature>
<dbReference type="InterPro" id="IPR021600">
    <property type="entry name" value="TFIIE_asu_C"/>
</dbReference>
<dbReference type="Pfam" id="PF11521">
    <property type="entry name" value="TFIIE-A_C"/>
    <property type="match status" value="1"/>
</dbReference>
<accession>A0A1S3JWK5</accession>
<keyword evidence="5" id="KW-0863">Zinc-finger</keyword>
<keyword evidence="6" id="KW-0862">Zinc</keyword>
<comment type="subunit">
    <text evidence="12">Tetramer of two alpha and two beta chains. Interacts with TAF6/TAFII80. Interacts with ATF7IP. Interacts with SND1. Part of TBP-based Pol II pre-initiation complex (PIC), in which Pol II core assembles with general transcription factors and other specific initiation factors including GTF2E1, GTF2E2, GTF2F1, GTF2F2, TCEA1, ERCC2, ERCC3, GTF2H2, GTF2H3, GTF2H4, GTF2H5, GTF2A1, GTF2A2, GTF2B and TBP; this large multi-subunit PIC complex mediates DNA unwinding and targets Pol II core to the transcription start site where the first phosphodiester bond forms.</text>
</comment>
<dbReference type="SMART" id="SM00531">
    <property type="entry name" value="TFIIE"/>
    <property type="match status" value="1"/>
</dbReference>
<keyword evidence="3" id="KW-0597">Phosphoprotein</keyword>
<dbReference type="KEGG" id="lak:106176777"/>
<dbReference type="SUPFAM" id="SSF57783">
    <property type="entry name" value="Zinc beta-ribbon"/>
    <property type="match status" value="1"/>
</dbReference>
<evidence type="ECO:0000256" key="10">
    <source>
        <dbReference type="ARBA" id="ARBA00023242"/>
    </source>
</evidence>
<keyword evidence="4" id="KW-0479">Metal-binding</keyword>
<dbReference type="GeneID" id="106176777"/>
<protein>
    <recommendedName>
        <fullName evidence="13">General transcription factor IIE subunit 1</fullName>
    </recommendedName>
    <alternativeName>
        <fullName evidence="14">Transcription initiation factor IIE subunit alpha</fullName>
    </alternativeName>
</protein>
<dbReference type="OMA" id="ILIRYPC"/>
<dbReference type="Proteomes" id="UP000085678">
    <property type="component" value="Unplaced"/>
</dbReference>
<evidence type="ECO:0000256" key="11">
    <source>
        <dbReference type="ARBA" id="ARBA00025581"/>
    </source>
</evidence>
<dbReference type="PANTHER" id="PTHR13097:SF7">
    <property type="entry name" value="GENERAL TRANSCRIPTION FACTOR IIE SUBUNIT 1"/>
    <property type="match status" value="1"/>
</dbReference>
<dbReference type="SUPFAM" id="SSF46785">
    <property type="entry name" value="Winged helix' DNA-binding domain"/>
    <property type="match status" value="1"/>
</dbReference>
<feature type="compositionally biased region" description="Acidic residues" evidence="16">
    <location>
        <begin position="343"/>
        <end position="354"/>
    </location>
</feature>
<dbReference type="OrthoDB" id="361102at2759"/>
<dbReference type="InterPro" id="IPR036390">
    <property type="entry name" value="WH_DNA-bd_sf"/>
</dbReference>
<comment type="subcellular location">
    <subcellularLocation>
        <location evidence="1">Nucleus</location>
    </subcellularLocation>
</comment>
<dbReference type="GO" id="GO:0008270">
    <property type="term" value="F:zinc ion binding"/>
    <property type="evidence" value="ECO:0007669"/>
    <property type="project" value="UniProtKB-KW"/>
</dbReference>
<dbReference type="STRING" id="7574.A0A1S3JWK5"/>
<keyword evidence="10" id="KW-0539">Nucleus</keyword>
<keyword evidence="9" id="KW-0804">Transcription</keyword>
<evidence type="ECO:0000256" key="14">
    <source>
        <dbReference type="ARBA" id="ARBA00080958"/>
    </source>
</evidence>
<evidence type="ECO:0000256" key="9">
    <source>
        <dbReference type="ARBA" id="ARBA00023163"/>
    </source>
</evidence>
<evidence type="ECO:0000313" key="20">
    <source>
        <dbReference type="RefSeq" id="XP_013414754.1"/>
    </source>
</evidence>
<evidence type="ECO:0000256" key="2">
    <source>
        <dbReference type="ARBA" id="ARBA00008947"/>
    </source>
</evidence>
<comment type="similarity">
    <text evidence="2">Belongs to the TFIIE alpha subunit family.</text>
</comment>
<dbReference type="RefSeq" id="XP_013414754.1">
    <property type="nucleotide sequence ID" value="XM_013559300.1"/>
</dbReference>
<sequence>MSTAVAASEPDVLTEVPEALKTLARYVARGFYGIEYALVIDMLVRNPCMKEEDMAELLKYDRKQLRTIMNTLKSDRFIKVRMRVETDSEGKTTRHNYYFINYQVFVNVVKYKLDHMRRKIETQERDSTSRSSFICPECHKSYTDLEAKELLDMATFTFRCTYCRTEVVEDESAVPVQDARAVLARFNEQMERLYKLLREVEDVKLSQDILEPEPTDIRTITGRAHGSSHPKNPAAGDKTVWSGELTKNRAYGFAENTVTISMGEEDHQTGSETKPVKERPIWMVESTVDGAVAETTPQEIKPGLSTQEPSTVRAQDSEDIMRTLLVHEKKTAAVGLPGLPGGSDDESSSSDSGDEASKPAAAILGGSAEAVDEMESDEDDEAEPMVTIGDKKIPFHEVTDDMVHQMTPSEKETFIKMGQDMYADMYE</sequence>
<evidence type="ECO:0000256" key="7">
    <source>
        <dbReference type="ARBA" id="ARBA00022990"/>
    </source>
</evidence>
<gene>
    <name evidence="19 20 21" type="primary">LOC106176777</name>
</gene>